<proteinExistence type="predicted"/>
<organism evidence="3 4">
    <name type="scientific">Mesorhabditis belari</name>
    <dbReference type="NCBI Taxonomy" id="2138241"/>
    <lineage>
        <taxon>Eukaryota</taxon>
        <taxon>Metazoa</taxon>
        <taxon>Ecdysozoa</taxon>
        <taxon>Nematoda</taxon>
        <taxon>Chromadorea</taxon>
        <taxon>Rhabditida</taxon>
        <taxon>Rhabditina</taxon>
        <taxon>Rhabditomorpha</taxon>
        <taxon>Rhabditoidea</taxon>
        <taxon>Rhabditidae</taxon>
        <taxon>Mesorhabditinae</taxon>
        <taxon>Mesorhabditis</taxon>
    </lineage>
</organism>
<dbReference type="Proteomes" id="UP000887575">
    <property type="component" value="Unassembled WGS sequence"/>
</dbReference>
<evidence type="ECO:0000259" key="2">
    <source>
        <dbReference type="Pfam" id="PF01682"/>
    </source>
</evidence>
<evidence type="ECO:0000313" key="4">
    <source>
        <dbReference type="WBParaSite" id="MBELARI_LOCUS9912"/>
    </source>
</evidence>
<reference evidence="4" key="1">
    <citation type="submission" date="2024-02" db="UniProtKB">
        <authorList>
            <consortium name="WormBaseParasite"/>
        </authorList>
    </citation>
    <scope>IDENTIFICATION</scope>
</reference>
<dbReference type="Pfam" id="PF01682">
    <property type="entry name" value="DB"/>
    <property type="match status" value="1"/>
</dbReference>
<evidence type="ECO:0000256" key="1">
    <source>
        <dbReference type="SAM" id="SignalP"/>
    </source>
</evidence>
<evidence type="ECO:0000313" key="3">
    <source>
        <dbReference type="Proteomes" id="UP000887575"/>
    </source>
</evidence>
<dbReference type="PANTHER" id="PTHR46705">
    <property type="entry name" value="PROTEIN CBG09805"/>
    <property type="match status" value="1"/>
</dbReference>
<dbReference type="AlphaFoldDB" id="A0AAF3FRX3"/>
<dbReference type="WBParaSite" id="MBELARI_LOCUS9912">
    <property type="protein sequence ID" value="MBELARI_LOCUS9912"/>
    <property type="gene ID" value="MBELARI_LOCUS9912"/>
</dbReference>
<feature type="chain" id="PRO_5042160039" description="Domain of unknown function DB domain-containing protein" evidence="1">
    <location>
        <begin position="26"/>
        <end position="244"/>
    </location>
</feature>
<name>A0AAF3FRX3_9BILA</name>
<keyword evidence="3" id="KW-1185">Reference proteome</keyword>
<feature type="domain" description="Domain of unknown function DB" evidence="2">
    <location>
        <begin position="131"/>
        <end position="233"/>
    </location>
</feature>
<sequence length="244" mass="27072">MACAAFLLIFTVLVILPNLSENCASNGVCGGYGGCPPPPQPSSCSCPGSYGCGRFGCYRTRARGSKLFVPHRSRSRISKLEADREILRKKLQEKTQSGSDNLLSEISETAAAIQRSSHGQPFNPNRAFMECCLDRKLPDACLQKCNFNSYNKDALTKMYFKQDACPLAAMSEIQFCAAMGRDHTECCARNGVTTTLAGSKCLLFCDQKPGRVTPLDLSYVPCFDRFESMKSCFWHELSTFYRIR</sequence>
<keyword evidence="1" id="KW-0732">Signal</keyword>
<feature type="signal peptide" evidence="1">
    <location>
        <begin position="1"/>
        <end position="25"/>
    </location>
</feature>
<dbReference type="InterPro" id="IPR002602">
    <property type="entry name" value="DB"/>
</dbReference>
<accession>A0AAF3FRX3</accession>
<protein>
    <recommendedName>
        <fullName evidence="2">Domain of unknown function DB domain-containing protein</fullName>
    </recommendedName>
</protein>
<dbReference type="PANTHER" id="PTHR46705:SF6">
    <property type="entry name" value="DOMAIN OF UNKNOWN FUNCTION DB DOMAIN-CONTAINING PROTEIN"/>
    <property type="match status" value="1"/>
</dbReference>